<dbReference type="InterPro" id="IPR029033">
    <property type="entry name" value="His_PPase_superfam"/>
</dbReference>
<dbReference type="SUPFAM" id="SSF53254">
    <property type="entry name" value="Phosphoglycerate mutase-like"/>
    <property type="match status" value="1"/>
</dbReference>
<evidence type="ECO:0000313" key="2">
    <source>
        <dbReference type="Proteomes" id="UP000628463"/>
    </source>
</evidence>
<name>A0ABR7G140_9FIRM</name>
<dbReference type="EMBL" id="JACOPD010000006">
    <property type="protein sequence ID" value="MBC5681152.1"/>
    <property type="molecule type" value="Genomic_DNA"/>
</dbReference>
<protein>
    <submittedName>
        <fullName evidence="1">Histidine phosphatase family protein</fullName>
    </submittedName>
</protein>
<accession>A0ABR7G140</accession>
<keyword evidence="2" id="KW-1185">Reference proteome</keyword>
<dbReference type="Pfam" id="PF00300">
    <property type="entry name" value="His_Phos_1"/>
    <property type="match status" value="1"/>
</dbReference>
<comment type="caution">
    <text evidence="1">The sequence shown here is derived from an EMBL/GenBank/DDBJ whole genome shotgun (WGS) entry which is preliminary data.</text>
</comment>
<reference evidence="1 2" key="1">
    <citation type="submission" date="2020-08" db="EMBL/GenBank/DDBJ databases">
        <title>Genome public.</title>
        <authorList>
            <person name="Liu C."/>
            <person name="Sun Q."/>
        </authorList>
    </citation>
    <scope>NUCLEOTIDE SEQUENCE [LARGE SCALE GENOMIC DNA]</scope>
    <source>
        <strain evidence="1 2">NSJ-43</strain>
    </source>
</reference>
<organism evidence="1 2">
    <name type="scientific">Lachnospira hominis</name>
    <name type="common">ex Liu et al. 2021</name>
    <dbReference type="NCBI Taxonomy" id="2763051"/>
    <lineage>
        <taxon>Bacteria</taxon>
        <taxon>Bacillati</taxon>
        <taxon>Bacillota</taxon>
        <taxon>Clostridia</taxon>
        <taxon>Lachnospirales</taxon>
        <taxon>Lachnospiraceae</taxon>
        <taxon>Lachnospira</taxon>
    </lineage>
</organism>
<dbReference type="InterPro" id="IPR050275">
    <property type="entry name" value="PGM_Phosphatase"/>
</dbReference>
<dbReference type="SMART" id="SM00855">
    <property type="entry name" value="PGAM"/>
    <property type="match status" value="1"/>
</dbReference>
<dbReference type="Proteomes" id="UP000628463">
    <property type="component" value="Unassembled WGS sequence"/>
</dbReference>
<dbReference type="RefSeq" id="WP_186837006.1">
    <property type="nucleotide sequence ID" value="NZ_JACOPD010000006.1"/>
</dbReference>
<dbReference type="PANTHER" id="PTHR48100">
    <property type="entry name" value="BROAD-SPECIFICITY PHOSPHATASE YOR283W-RELATED"/>
    <property type="match status" value="1"/>
</dbReference>
<dbReference type="PANTHER" id="PTHR48100:SF59">
    <property type="entry name" value="ADENOSYLCOBALAMIN_ALPHA-RIBAZOLE PHOSPHATASE"/>
    <property type="match status" value="1"/>
</dbReference>
<dbReference type="InterPro" id="IPR013078">
    <property type="entry name" value="His_Pase_superF_clade-1"/>
</dbReference>
<gene>
    <name evidence="1" type="ORF">H8S01_09285</name>
</gene>
<dbReference type="Gene3D" id="3.40.50.1240">
    <property type="entry name" value="Phosphoglycerate mutase-like"/>
    <property type="match status" value="1"/>
</dbReference>
<evidence type="ECO:0000313" key="1">
    <source>
        <dbReference type="EMBL" id="MBC5681152.1"/>
    </source>
</evidence>
<sequence length="202" mass="23144">MKIVLIRHGMTEGNVSRRYIGITDENLCPKGQQILNENIKSRKYPMADIVFSSTMKRCVQTAKIIYPEKDILKEELLKECDFGIFEGKNYMELSDEPLYQQWIDSGGSNTFPGGENPYGFRKRSVEGFYKCMDFVYRMNCEDKKIETVAFVVHGGTIMSVMSNAFGGDYYDYSCRNGSGYILECKFDENNLLHYSGYCGLDS</sequence>
<dbReference type="CDD" id="cd07067">
    <property type="entry name" value="HP_PGM_like"/>
    <property type="match status" value="1"/>
</dbReference>
<proteinExistence type="predicted"/>